<keyword evidence="2" id="KW-1185">Reference proteome</keyword>
<evidence type="ECO:0000313" key="2">
    <source>
        <dbReference type="Proteomes" id="UP000004994"/>
    </source>
</evidence>
<evidence type="ECO:0000313" key="1">
    <source>
        <dbReference type="EnsemblPlants" id="Solyc05g041693.1.1"/>
    </source>
</evidence>
<accession>A0A3Q7HD53</accession>
<dbReference type="Gramene" id="Solyc05g041693.1.1">
    <property type="protein sequence ID" value="Solyc05g041693.1.1"/>
    <property type="gene ID" value="Solyc05g041693.1"/>
</dbReference>
<organism evidence="1">
    <name type="scientific">Solanum lycopersicum</name>
    <name type="common">Tomato</name>
    <name type="synonym">Lycopersicon esculentum</name>
    <dbReference type="NCBI Taxonomy" id="4081"/>
    <lineage>
        <taxon>Eukaryota</taxon>
        <taxon>Viridiplantae</taxon>
        <taxon>Streptophyta</taxon>
        <taxon>Embryophyta</taxon>
        <taxon>Tracheophyta</taxon>
        <taxon>Spermatophyta</taxon>
        <taxon>Magnoliopsida</taxon>
        <taxon>eudicotyledons</taxon>
        <taxon>Gunneridae</taxon>
        <taxon>Pentapetalae</taxon>
        <taxon>asterids</taxon>
        <taxon>lamiids</taxon>
        <taxon>Solanales</taxon>
        <taxon>Solanaceae</taxon>
        <taxon>Solanoideae</taxon>
        <taxon>Solaneae</taxon>
        <taxon>Solanum</taxon>
        <taxon>Solanum subgen. Lycopersicon</taxon>
    </lineage>
</organism>
<dbReference type="InParanoid" id="A0A3Q7HD53"/>
<sequence>MSYGKKLGKRVSQGSETWLKCYADFSRVFLPGTSIDLFL</sequence>
<dbReference type="EnsemblPlants" id="Solyc05g041693.1.1">
    <property type="protein sequence ID" value="Solyc05g041693.1.1"/>
    <property type="gene ID" value="Solyc05g041693.1"/>
</dbReference>
<dbReference type="AlphaFoldDB" id="A0A3Q7HD53"/>
<protein>
    <submittedName>
        <fullName evidence="1">Uncharacterized protein</fullName>
    </submittedName>
</protein>
<proteinExistence type="predicted"/>
<dbReference type="Proteomes" id="UP000004994">
    <property type="component" value="Chromosome 5"/>
</dbReference>
<name>A0A3Q7HD53_SOLLC</name>
<reference evidence="1" key="2">
    <citation type="submission" date="2019-01" db="UniProtKB">
        <authorList>
            <consortium name="EnsemblPlants"/>
        </authorList>
    </citation>
    <scope>IDENTIFICATION</scope>
    <source>
        <strain evidence="1">cv. Heinz 1706</strain>
    </source>
</reference>
<reference evidence="1" key="1">
    <citation type="journal article" date="2012" name="Nature">
        <title>The tomato genome sequence provides insights into fleshy fruit evolution.</title>
        <authorList>
            <consortium name="Tomato Genome Consortium"/>
        </authorList>
    </citation>
    <scope>NUCLEOTIDE SEQUENCE [LARGE SCALE GENOMIC DNA]</scope>
    <source>
        <strain evidence="1">cv. Heinz 1706</strain>
    </source>
</reference>